<comment type="caution">
    <text evidence="4">The sequence shown here is derived from an EMBL/GenBank/DDBJ whole genome shotgun (WGS) entry which is preliminary data.</text>
</comment>
<feature type="coiled-coil region" evidence="1">
    <location>
        <begin position="91"/>
        <end position="187"/>
    </location>
</feature>
<evidence type="ECO:0000256" key="1">
    <source>
        <dbReference type="SAM" id="Coils"/>
    </source>
</evidence>
<organism evidence="4 5">
    <name type="scientific">Eleutherodactylus coqui</name>
    <name type="common">Puerto Rican coqui</name>
    <dbReference type="NCBI Taxonomy" id="57060"/>
    <lineage>
        <taxon>Eukaryota</taxon>
        <taxon>Metazoa</taxon>
        <taxon>Chordata</taxon>
        <taxon>Craniata</taxon>
        <taxon>Vertebrata</taxon>
        <taxon>Euteleostomi</taxon>
        <taxon>Amphibia</taxon>
        <taxon>Batrachia</taxon>
        <taxon>Anura</taxon>
        <taxon>Neobatrachia</taxon>
        <taxon>Hyloidea</taxon>
        <taxon>Eleutherodactylidae</taxon>
        <taxon>Eleutherodactylinae</taxon>
        <taxon>Eleutherodactylus</taxon>
        <taxon>Eleutherodactylus</taxon>
    </lineage>
</organism>
<feature type="compositionally biased region" description="Polar residues" evidence="2">
    <location>
        <begin position="1086"/>
        <end position="1095"/>
    </location>
</feature>
<protein>
    <recommendedName>
        <fullName evidence="3">Little elongation complex subunit 1 C-terminal domain-containing protein</fullName>
    </recommendedName>
</protein>
<dbReference type="EMBL" id="WNTK01000583">
    <property type="protein sequence ID" value="KAG9469255.1"/>
    <property type="molecule type" value="Genomic_DNA"/>
</dbReference>
<feature type="region of interest" description="Disordered" evidence="2">
    <location>
        <begin position="662"/>
        <end position="867"/>
    </location>
</feature>
<feature type="region of interest" description="Disordered" evidence="2">
    <location>
        <begin position="383"/>
        <end position="411"/>
    </location>
</feature>
<feature type="compositionally biased region" description="Polar residues" evidence="2">
    <location>
        <begin position="856"/>
        <end position="867"/>
    </location>
</feature>
<feature type="compositionally biased region" description="Basic and acidic residues" evidence="2">
    <location>
        <begin position="549"/>
        <end position="567"/>
    </location>
</feature>
<feature type="compositionally biased region" description="Polar residues" evidence="2">
    <location>
        <begin position="1244"/>
        <end position="1274"/>
    </location>
</feature>
<feature type="compositionally biased region" description="Basic and acidic residues" evidence="2">
    <location>
        <begin position="1131"/>
        <end position="1165"/>
    </location>
</feature>
<dbReference type="OrthoDB" id="2238957at2759"/>
<keyword evidence="5" id="KW-1185">Reference proteome</keyword>
<feature type="region of interest" description="Disordered" evidence="2">
    <location>
        <begin position="1210"/>
        <end position="1283"/>
    </location>
</feature>
<feature type="compositionally biased region" description="Basic and acidic residues" evidence="2">
    <location>
        <begin position="709"/>
        <end position="742"/>
    </location>
</feature>
<sequence>MPEDRYFTEVMADLVPVFSADLCRSVSLIMMPGETHSKTAGIASEAAGSCQNCTSLQQSLNEYVSALIALKQKIIDSDQLLAEYQQKCDDFQYAERENETLRCQLEQMLEKMAPEEQWEQEVKTLRAALEEKTSTLKIYQQSHVEFIKVKAECEQTDIAKKKLEAKLKKMEEAAAKHDKEYKQMKMEKRIIGKELKKIQRKLEGFQGEKSKKVLMKHAQTQATIEEPVVKLDRQKIKYLLKEIWGCIESSTEDRVCKRLIFDKRKRRNSLKCRLSSNHSSLEIIQTCSPLAELGAAQESLTLTHSYSPRPESAVIASPFDEDATVDILVSKDLSGCSSANSGCESEENELWEVQDWARPLPNLLSPIEGSPLNIKNVFGEFTDTSDAESSSEMDQSNPSPLRTERIPKNGTDTHSHVNEEVEHTLIAADNFAVNATVCNEGPDLETDVGDLEQTADLLPLQEAQSVIEDPIHMKYEDASDPLTNGSPEPASCERVSAETENLAKSLEAENKNPNTIRYTEKEKMLDNGVLYTTCKITTSYSPSINAMEPNHEVGKTECDTNRSRLTEDPLLPDDLSPDEDMLISDVTIVDRDQETALHIQSTNGTENEDSSCLCAKQTMSNNVCALSKDADCQKCNNKSMAVDLSKCSEETLDTMSTVNTCTQETEQSCSSTEQTYPESIPKPQTQPSAPSRQTSSSPSGSNPLSTVSECKEPDKDGKNIKENSICDKFEGSESEREAHHEVVPNTTGQQDDTAESLNKHDSITGLSTGSQGNATETRGGLQNCTSQKENTLGHETEQQMCHELGADTRARTSVVHGEDNLHACHPPENGDPRSSASDLDKSVASPVELKTEAEPQLSQLDSCNEDSAYSPKPMTCGDHLSPPCSAHLESKCTSCIDKSTDSPSNDPEKPKQQDINFPSVEYSSPFHVAVDSEHTNESNIIKAQCQDVTQSIESSTSITSSLSEESEIILCPLPTSGLIPVKANSSSKVLPVIPLEEFRRLHITSKSNEPLTKLEDTSDTCDVSLNSSESESEFPVRKVNVTRPALNVSVRSESFGVATKGEDALLILPEPEQQPKRTSALDEGRGSSTTANKSWSDSKVENDILVEPQHSVLPTVDAETKSEENAAECSYDGKSKDVSLLQKPERQSTSDNNAKDIRNNPETKSHRILPGKNLIWNFDRSVDLVDHRAACVMQKAKNNSKNARAFLGNSVSRSCGKSGKTQESDTSNKLRSSSSSDVRKENPQGGTVSLNAQLGQTVLANADTSTNTGHSPETINKVRSEMGPPLPPLLGPLLSTPPRSLHTLSPIMSSSSRSSLPSPLEEFISPLPGTPFPPLMSPLCDGRKRKSPVFSTPSPAERGNRRILSSPLQFCAATPKHAVPVPGRLPLSANGSSVCTVQENSVKILDTMYPELSARARTLNILKGNVQLNRGLSGDDQSVPVSQITGFKSITCTSTVFIKTGSNSKTSSKEKPNPCETQQSSESCTPAHKRAVDCFQMPKSAKKLRLDSESPITESVKDCLTTANHPDAQKVDEPCQNSSRCVSFPDLVADGSVGEDVIIIALKKVEELCFDLLPVIRSHVYVGKIPKVPVMRNEEKEVIYDFSSSRKDLSELFLNLLLKKIKTGKRSLDSVHLQALCRVYVGLCHQLGDIERARILCYSILKEDFPDPDKLLLFVISSWSDLLSLHGVLSKAIQALLKILAKDDVVFCLSAYLNWEKSPPMNLSVLLNSVLMAIQLYPDVHFHQSEAYGEDLTDNVWEYVFAVDLLCSHRKWIWTHENVISKELWPILDKWVKRKKGNLTLQFVPDIIVATVLRLIGHLCQMGLKEGFFTAVKNITSVIVTFISHANEEGVPWGVQLASVYMLCDTAPCDPALIHQTLQAWKETAENNLPPAVLSAMQEIASLCAQRNESR</sequence>
<feature type="compositionally biased region" description="Polar residues" evidence="2">
    <location>
        <begin position="1210"/>
        <end position="1219"/>
    </location>
</feature>
<keyword evidence="1" id="KW-0175">Coiled coil</keyword>
<accession>A0A8J6EHN7</accession>
<dbReference type="InterPro" id="IPR057881">
    <property type="entry name" value="ICE1_C"/>
</dbReference>
<feature type="region of interest" description="Disordered" evidence="2">
    <location>
        <begin position="545"/>
        <end position="578"/>
    </location>
</feature>
<dbReference type="PANTHER" id="PTHR11852">
    <property type="entry name" value="PLATELET-ACTIVATING FACTOR ACETYLHYDROLASE"/>
    <property type="match status" value="1"/>
</dbReference>
<feature type="compositionally biased region" description="Basic and acidic residues" evidence="2">
    <location>
        <begin position="402"/>
        <end position="411"/>
    </location>
</feature>
<feature type="domain" description="Little elongation complex subunit 1 C-terminal" evidence="3">
    <location>
        <begin position="1708"/>
        <end position="1900"/>
    </location>
</feature>
<feature type="compositionally biased region" description="Polar residues" evidence="2">
    <location>
        <begin position="896"/>
        <end position="905"/>
    </location>
</feature>
<feature type="compositionally biased region" description="Polar residues" evidence="2">
    <location>
        <begin position="764"/>
        <end position="790"/>
    </location>
</feature>
<name>A0A8J6EHN7_ELECQ</name>
<feature type="compositionally biased region" description="Polar residues" evidence="2">
    <location>
        <begin position="662"/>
        <end position="677"/>
    </location>
</feature>
<feature type="compositionally biased region" description="Low complexity" evidence="2">
    <location>
        <begin position="683"/>
        <end position="708"/>
    </location>
</feature>
<feature type="compositionally biased region" description="Basic and acidic residues" evidence="2">
    <location>
        <begin position="1073"/>
        <end position="1085"/>
    </location>
</feature>
<dbReference type="Proteomes" id="UP000770717">
    <property type="component" value="Unassembled WGS sequence"/>
</dbReference>
<evidence type="ECO:0000313" key="5">
    <source>
        <dbReference type="Proteomes" id="UP000770717"/>
    </source>
</evidence>
<reference evidence="4" key="1">
    <citation type="thesis" date="2020" institute="ProQuest LLC" country="789 East Eisenhower Parkway, Ann Arbor, MI, USA">
        <title>Comparative Genomics and Chromosome Evolution.</title>
        <authorList>
            <person name="Mudd A.B."/>
        </authorList>
    </citation>
    <scope>NUCLEOTIDE SEQUENCE</scope>
    <source>
        <strain evidence="4">HN-11 Male</strain>
        <tissue evidence="4">Kidney and liver</tissue>
    </source>
</reference>
<dbReference type="Pfam" id="PF25817">
    <property type="entry name" value="ICE1_C"/>
    <property type="match status" value="1"/>
</dbReference>
<evidence type="ECO:0000313" key="4">
    <source>
        <dbReference type="EMBL" id="KAG9469255.1"/>
    </source>
</evidence>
<feature type="region of interest" description="Disordered" evidence="2">
    <location>
        <begin position="1462"/>
        <end position="1482"/>
    </location>
</feature>
<evidence type="ECO:0000256" key="2">
    <source>
        <dbReference type="SAM" id="MobiDB-lite"/>
    </source>
</evidence>
<feature type="region of interest" description="Disordered" evidence="2">
    <location>
        <begin position="1068"/>
        <end position="1167"/>
    </location>
</feature>
<feature type="region of interest" description="Disordered" evidence="2">
    <location>
        <begin position="896"/>
        <end position="917"/>
    </location>
</feature>
<gene>
    <name evidence="4" type="ORF">GDO78_020930</name>
</gene>
<evidence type="ECO:0000259" key="3">
    <source>
        <dbReference type="Pfam" id="PF25817"/>
    </source>
</evidence>
<dbReference type="PANTHER" id="PTHR11852:SF4">
    <property type="entry name" value="LITTLE ELONGATION COMPLEX SUBUNIT 1"/>
    <property type="match status" value="1"/>
</dbReference>
<feature type="compositionally biased region" description="Basic and acidic residues" evidence="2">
    <location>
        <begin position="804"/>
        <end position="822"/>
    </location>
</feature>
<proteinExistence type="predicted"/>